<keyword evidence="3" id="KW-0998">Cell outer membrane</keyword>
<dbReference type="PANTHER" id="PTHR30329:SF21">
    <property type="entry name" value="LIPOPROTEIN YIAD-RELATED"/>
    <property type="match status" value="1"/>
</dbReference>
<dbReference type="STRING" id="227084.SAMN05421855_102663"/>
<sequence>MKKYILAALVFGSMGTTLFSQSKLSLKKTNQLYEMRSYAAAIEGFEAEERNAENLEKLGDCYYYTGQVKKAASTYGELNDTYVVEPDDDVLFRYGQALKGIEKYDEADKILAAYFGKNHNSFAFMEEVRKTTPHVFEVSPLNNANGKEDFGLSFFGKDRVAFASARNTDNPIYLWNNAPYLDLYNGIINEQNELTDVVPFPKEINTNSHESNATFNHDGTKMYFNRTNKKRLKEGDVKVANIKIYQADLVEGVWTNVRPLAFTSDSYNTEHPTLSKDGSMLYFASDMPGSLGSFDIYKVPIMEDGITGVPVNLGPLVNTEQREQFPFISDNNTLYFSSDGHQGFGGLDVFRSSHVNGTFANPINLGAPLNSPLDDFNYVVKENAATGFVSSNRSGEDKIYTLKREDNFLTKYLVTGIVQDKNSLALLPGSLVTLFDENKKVLQDTIVKEDATYLFKIEPNKKYTVRGTRKLYIPFDVDFSTDKRGKIIHNILLNLESYKDAEDRITENTRGDVQVNLERIYFDFNKWNIREDAAVILGTLVGIMKKYPEMEIEVASHTDARGSNDYNLSLSKKRAASTLEFLVSQGIDRNRLRSIGYGEEQPLNRCVREGICTDDEYDINRRSEFTILK</sequence>
<dbReference type="Pfam" id="PF07676">
    <property type="entry name" value="PD40"/>
    <property type="match status" value="2"/>
</dbReference>
<comment type="subcellular location">
    <subcellularLocation>
        <location evidence="1">Cell outer membrane</location>
    </subcellularLocation>
</comment>
<dbReference type="SUPFAM" id="SSF48452">
    <property type="entry name" value="TPR-like"/>
    <property type="match status" value="1"/>
</dbReference>
<dbReference type="SUPFAM" id="SSF82171">
    <property type="entry name" value="DPP6 N-terminal domain-like"/>
    <property type="match status" value="1"/>
</dbReference>
<dbReference type="PANTHER" id="PTHR30329">
    <property type="entry name" value="STATOR ELEMENT OF FLAGELLAR MOTOR COMPLEX"/>
    <property type="match status" value="1"/>
</dbReference>
<dbReference type="InterPro" id="IPR011659">
    <property type="entry name" value="WD40"/>
</dbReference>
<dbReference type="AlphaFoldDB" id="A0A1G7FN68"/>
<dbReference type="InterPro" id="IPR006664">
    <property type="entry name" value="OMP_bac"/>
</dbReference>
<dbReference type="InterPro" id="IPR036737">
    <property type="entry name" value="OmpA-like_sf"/>
</dbReference>
<organism evidence="6 7">
    <name type="scientific">Ulvibacter litoralis</name>
    <dbReference type="NCBI Taxonomy" id="227084"/>
    <lineage>
        <taxon>Bacteria</taxon>
        <taxon>Pseudomonadati</taxon>
        <taxon>Bacteroidota</taxon>
        <taxon>Flavobacteriia</taxon>
        <taxon>Flavobacteriales</taxon>
        <taxon>Flavobacteriaceae</taxon>
        <taxon>Ulvibacter</taxon>
    </lineage>
</organism>
<evidence type="ECO:0000256" key="4">
    <source>
        <dbReference type="PROSITE-ProRule" id="PRU00473"/>
    </source>
</evidence>
<dbReference type="GO" id="GO:0009279">
    <property type="term" value="C:cell outer membrane"/>
    <property type="evidence" value="ECO:0007669"/>
    <property type="project" value="UniProtKB-SubCell"/>
</dbReference>
<evidence type="ECO:0000256" key="1">
    <source>
        <dbReference type="ARBA" id="ARBA00004442"/>
    </source>
</evidence>
<dbReference type="RefSeq" id="WP_093143458.1">
    <property type="nucleotide sequence ID" value="NZ_BMWO01000002.1"/>
</dbReference>
<dbReference type="InterPro" id="IPR006665">
    <property type="entry name" value="OmpA-like"/>
</dbReference>
<dbReference type="InterPro" id="IPR011990">
    <property type="entry name" value="TPR-like_helical_dom_sf"/>
</dbReference>
<dbReference type="PRINTS" id="PR01021">
    <property type="entry name" value="OMPADOMAIN"/>
</dbReference>
<dbReference type="OrthoDB" id="9809364at2"/>
<keyword evidence="2 4" id="KW-0472">Membrane</keyword>
<evidence type="ECO:0000313" key="6">
    <source>
        <dbReference type="EMBL" id="SDE77352.1"/>
    </source>
</evidence>
<evidence type="ECO:0000259" key="5">
    <source>
        <dbReference type="PROSITE" id="PS51123"/>
    </source>
</evidence>
<dbReference type="Gene3D" id="2.120.10.30">
    <property type="entry name" value="TolB, C-terminal domain"/>
    <property type="match status" value="1"/>
</dbReference>
<dbReference type="Pfam" id="PF00691">
    <property type="entry name" value="OmpA"/>
    <property type="match status" value="1"/>
</dbReference>
<dbReference type="Gene3D" id="1.25.40.10">
    <property type="entry name" value="Tetratricopeptide repeat domain"/>
    <property type="match status" value="1"/>
</dbReference>
<gene>
    <name evidence="6" type="ORF">SAMN05421855_102663</name>
</gene>
<dbReference type="CDD" id="cd07185">
    <property type="entry name" value="OmpA_C-like"/>
    <property type="match status" value="1"/>
</dbReference>
<name>A0A1G7FN68_9FLAO</name>
<evidence type="ECO:0000313" key="7">
    <source>
        <dbReference type="Proteomes" id="UP000199321"/>
    </source>
</evidence>
<evidence type="ECO:0000256" key="3">
    <source>
        <dbReference type="ARBA" id="ARBA00023237"/>
    </source>
</evidence>
<dbReference type="Proteomes" id="UP000199321">
    <property type="component" value="Unassembled WGS sequence"/>
</dbReference>
<dbReference type="PROSITE" id="PS51123">
    <property type="entry name" value="OMPA_2"/>
    <property type="match status" value="1"/>
</dbReference>
<proteinExistence type="predicted"/>
<dbReference type="EMBL" id="FNBA01000002">
    <property type="protein sequence ID" value="SDE77352.1"/>
    <property type="molecule type" value="Genomic_DNA"/>
</dbReference>
<protein>
    <submittedName>
        <fullName evidence="6">WD40-like Beta Propeller Repeat</fullName>
    </submittedName>
</protein>
<dbReference type="InterPro" id="IPR011042">
    <property type="entry name" value="6-blade_b-propeller_TolB-like"/>
</dbReference>
<accession>A0A1G7FN68</accession>
<evidence type="ECO:0000256" key="2">
    <source>
        <dbReference type="ARBA" id="ARBA00023136"/>
    </source>
</evidence>
<dbReference type="InterPro" id="IPR050330">
    <property type="entry name" value="Bact_OuterMem_StrucFunc"/>
</dbReference>
<reference evidence="6 7" key="1">
    <citation type="submission" date="2016-10" db="EMBL/GenBank/DDBJ databases">
        <authorList>
            <person name="de Groot N.N."/>
        </authorList>
    </citation>
    <scope>NUCLEOTIDE SEQUENCE [LARGE SCALE GENOMIC DNA]</scope>
    <source>
        <strain evidence="6 7">DSM 16195</strain>
    </source>
</reference>
<dbReference type="Gene3D" id="3.30.1330.60">
    <property type="entry name" value="OmpA-like domain"/>
    <property type="match status" value="1"/>
</dbReference>
<feature type="domain" description="OmpA-like" evidence="5">
    <location>
        <begin position="510"/>
        <end position="629"/>
    </location>
</feature>
<keyword evidence="7" id="KW-1185">Reference proteome</keyword>
<dbReference type="SUPFAM" id="SSF103088">
    <property type="entry name" value="OmpA-like"/>
    <property type="match status" value="1"/>
</dbReference>